<organism evidence="1 2">
    <name type="scientific">Paraburkholderia terrae</name>
    <dbReference type="NCBI Taxonomy" id="311230"/>
    <lineage>
        <taxon>Bacteria</taxon>
        <taxon>Pseudomonadati</taxon>
        <taxon>Pseudomonadota</taxon>
        <taxon>Betaproteobacteria</taxon>
        <taxon>Burkholderiales</taxon>
        <taxon>Burkholderiaceae</taxon>
        <taxon>Paraburkholderia</taxon>
    </lineage>
</organism>
<gene>
    <name evidence="1" type="ORF">PTKU64_61790</name>
</gene>
<proteinExistence type="predicted"/>
<reference evidence="1 2" key="1">
    <citation type="journal article" date="2022" name="Front. Microbiol.">
        <title>Identification and characterization of a novel class of self-sufficient cytochrome P450 hydroxylase involved in cyclohexanecarboxylate degradation in Paraburkholderia terrae strain KU-64.</title>
        <authorList>
            <person name="Yamamoto T."/>
            <person name="Hasegawa Y."/>
            <person name="Iwaki H."/>
        </authorList>
    </citation>
    <scope>NUCLEOTIDE SEQUENCE [LARGE SCALE GENOMIC DNA]</scope>
    <source>
        <strain evidence="1 2">KU-64</strain>
    </source>
</reference>
<evidence type="ECO:0000313" key="1">
    <source>
        <dbReference type="EMBL" id="BCZ82504.1"/>
    </source>
</evidence>
<evidence type="ECO:0000313" key="2">
    <source>
        <dbReference type="Proteomes" id="UP001319874"/>
    </source>
</evidence>
<dbReference type="Proteomes" id="UP001319874">
    <property type="component" value="Chromosome 3"/>
</dbReference>
<accession>A0ABM7TUV9</accession>
<name>A0ABM7TUV9_9BURK</name>
<protein>
    <submittedName>
        <fullName evidence="1">Uncharacterized protein</fullName>
    </submittedName>
</protein>
<dbReference type="EMBL" id="AP024957">
    <property type="protein sequence ID" value="BCZ82504.1"/>
    <property type="molecule type" value="Genomic_DNA"/>
</dbReference>
<sequence>MGNVVPSQETLQRVEAGVMRLTYYDDPIASLDERDPSKDKSPHNALAQFRFGDQERAELLRDNMNCRDVPDSIAVYYASSSR</sequence>
<keyword evidence="2" id="KW-1185">Reference proteome</keyword>